<sequence length="205" mass="23386">MLLLEFLAKSIKEEFSFSLFLSARTTMLSGERMLGAEATIINRTLGFKQQRRFNNSRGNNTASVTTKVARVAYHNDDLGETMATWSSDVGRDTDRARGDTVVLSFTCATSKVLARRGSLRRAQQRSHSRTSGDKGRLWSNVDRWRDRGGVGERRRRLHFFGYVSFFPSNTSLSFFLHEKLFSLLLHFSFSLSHKALKIPPSFFCE</sequence>
<organism evidence="1 3">
    <name type="scientific">Microthlaspi erraticum</name>
    <dbReference type="NCBI Taxonomy" id="1685480"/>
    <lineage>
        <taxon>Eukaryota</taxon>
        <taxon>Viridiplantae</taxon>
        <taxon>Streptophyta</taxon>
        <taxon>Embryophyta</taxon>
        <taxon>Tracheophyta</taxon>
        <taxon>Spermatophyta</taxon>
        <taxon>Magnoliopsida</taxon>
        <taxon>eudicotyledons</taxon>
        <taxon>Gunneridae</taxon>
        <taxon>Pentapetalae</taxon>
        <taxon>rosids</taxon>
        <taxon>malvids</taxon>
        <taxon>Brassicales</taxon>
        <taxon>Brassicaceae</taxon>
        <taxon>Coluteocarpeae</taxon>
        <taxon>Microthlaspi</taxon>
    </lineage>
</organism>
<protein>
    <submittedName>
        <fullName evidence="1">Uncharacterized protein</fullName>
    </submittedName>
</protein>
<evidence type="ECO:0000313" key="2">
    <source>
        <dbReference type="EMBL" id="CAA7051462.1"/>
    </source>
</evidence>
<dbReference type="EMBL" id="CACVBM020001477">
    <property type="protein sequence ID" value="CAA7051462.1"/>
    <property type="molecule type" value="Genomic_DNA"/>
</dbReference>
<evidence type="ECO:0000313" key="3">
    <source>
        <dbReference type="Proteomes" id="UP000467841"/>
    </source>
</evidence>
<dbReference type="EMBL" id="CACVBM020001164">
    <property type="protein sequence ID" value="CAA7036837.1"/>
    <property type="molecule type" value="Genomic_DNA"/>
</dbReference>
<dbReference type="AlphaFoldDB" id="A0A6D2JJ14"/>
<keyword evidence="3" id="KW-1185">Reference proteome</keyword>
<reference evidence="1 3" key="1">
    <citation type="submission" date="2020-01" db="EMBL/GenBank/DDBJ databases">
        <authorList>
            <person name="Mishra B."/>
        </authorList>
    </citation>
    <scope>NUCLEOTIDE SEQUENCE [LARGE SCALE GENOMIC DNA]</scope>
</reference>
<gene>
    <name evidence="1" type="ORF">MERR_LOCUS24072</name>
    <name evidence="2" type="ORF">MERR_LOCUS38697</name>
</gene>
<proteinExistence type="predicted"/>
<name>A0A6D2JJ14_9BRAS</name>
<accession>A0A6D2JJ14</accession>
<dbReference type="Proteomes" id="UP000467841">
    <property type="component" value="Unassembled WGS sequence"/>
</dbReference>
<evidence type="ECO:0000313" key="1">
    <source>
        <dbReference type="EMBL" id="CAA7036837.1"/>
    </source>
</evidence>